<gene>
    <name evidence="5" type="ORF">ACFOUO_06115</name>
</gene>
<keyword evidence="6" id="KW-1185">Reference proteome</keyword>
<evidence type="ECO:0000256" key="3">
    <source>
        <dbReference type="ARBA" id="ARBA00023163"/>
    </source>
</evidence>
<dbReference type="PROSITE" id="PS50949">
    <property type="entry name" value="HTH_GNTR"/>
    <property type="match status" value="1"/>
</dbReference>
<dbReference type="CDD" id="cd07377">
    <property type="entry name" value="WHTH_GntR"/>
    <property type="match status" value="1"/>
</dbReference>
<dbReference type="InterPro" id="IPR050679">
    <property type="entry name" value="Bact_HTH_transcr_reg"/>
</dbReference>
<feature type="domain" description="HTH gntR-type" evidence="4">
    <location>
        <begin position="8"/>
        <end position="76"/>
    </location>
</feature>
<reference evidence="6" key="1">
    <citation type="journal article" date="2019" name="Int. J. Syst. Evol. Microbiol.">
        <title>The Global Catalogue of Microorganisms (GCM) 10K type strain sequencing project: providing services to taxonomists for standard genome sequencing and annotation.</title>
        <authorList>
            <consortium name="The Broad Institute Genomics Platform"/>
            <consortium name="The Broad Institute Genome Sequencing Center for Infectious Disease"/>
            <person name="Wu L."/>
            <person name="Ma J."/>
        </authorList>
    </citation>
    <scope>NUCLEOTIDE SEQUENCE [LARGE SCALE GENOMIC DNA]</scope>
    <source>
        <strain evidence="6">IBRC-M 10813</strain>
    </source>
</reference>
<dbReference type="SUPFAM" id="SSF64288">
    <property type="entry name" value="Chorismate lyase-like"/>
    <property type="match status" value="1"/>
</dbReference>
<dbReference type="Proteomes" id="UP001595843">
    <property type="component" value="Unassembled WGS sequence"/>
</dbReference>
<keyword evidence="1" id="KW-0805">Transcription regulation</keyword>
<dbReference type="EMBL" id="JBHSAP010000007">
    <property type="protein sequence ID" value="MFC4076384.1"/>
    <property type="molecule type" value="Genomic_DNA"/>
</dbReference>
<name>A0ABV8JCN6_9BACL</name>
<dbReference type="InterPro" id="IPR036388">
    <property type="entry name" value="WH-like_DNA-bd_sf"/>
</dbReference>
<dbReference type="Gene3D" id="1.10.10.10">
    <property type="entry name" value="Winged helix-like DNA-binding domain superfamily/Winged helix DNA-binding domain"/>
    <property type="match status" value="1"/>
</dbReference>
<sequence>MIDKNSPLPIYAQLEEQIKERIESGNLKPGDGLPSEREYCERYGISRMTVRQAINNLVNDGYLRREKGKGTYVAEKKLEQQLQGLTSFTEDMKARGMEPSSTLLHFEIVPAPESIAQLLSVGQHEPVYRIRRIRLADGKPMALETSHIPANLVPGLTPDIVAGSLYQYIEERLRYPIDHSNQVIESAAAGEMESRHLSIPAGCPILLIQRDTFLKDGTPIETVKSAYRADRYKFVTTIRR</sequence>
<dbReference type="Pfam" id="PF00392">
    <property type="entry name" value="GntR"/>
    <property type="match status" value="1"/>
</dbReference>
<dbReference type="SUPFAM" id="SSF46785">
    <property type="entry name" value="Winged helix' DNA-binding domain"/>
    <property type="match status" value="1"/>
</dbReference>
<keyword evidence="3" id="KW-0804">Transcription</keyword>
<evidence type="ECO:0000259" key="4">
    <source>
        <dbReference type="PROSITE" id="PS50949"/>
    </source>
</evidence>
<dbReference type="Gene3D" id="3.40.1410.10">
    <property type="entry name" value="Chorismate lyase-like"/>
    <property type="match status" value="1"/>
</dbReference>
<evidence type="ECO:0000256" key="2">
    <source>
        <dbReference type="ARBA" id="ARBA00023125"/>
    </source>
</evidence>
<dbReference type="SMART" id="SM00345">
    <property type="entry name" value="HTH_GNTR"/>
    <property type="match status" value="1"/>
</dbReference>
<dbReference type="RefSeq" id="WP_380703181.1">
    <property type="nucleotide sequence ID" value="NZ_JBHSAP010000007.1"/>
</dbReference>
<keyword evidence="2" id="KW-0238">DNA-binding</keyword>
<dbReference type="Pfam" id="PF07702">
    <property type="entry name" value="UTRA"/>
    <property type="match status" value="1"/>
</dbReference>
<organism evidence="5 6">
    <name type="scientific">Salinithrix halophila</name>
    <dbReference type="NCBI Taxonomy" id="1485204"/>
    <lineage>
        <taxon>Bacteria</taxon>
        <taxon>Bacillati</taxon>
        <taxon>Bacillota</taxon>
        <taxon>Bacilli</taxon>
        <taxon>Bacillales</taxon>
        <taxon>Thermoactinomycetaceae</taxon>
        <taxon>Salinithrix</taxon>
    </lineage>
</organism>
<comment type="caution">
    <text evidence="5">The sequence shown here is derived from an EMBL/GenBank/DDBJ whole genome shotgun (WGS) entry which is preliminary data.</text>
</comment>
<proteinExistence type="predicted"/>
<dbReference type="PANTHER" id="PTHR44846">
    <property type="entry name" value="MANNOSYL-D-GLYCERATE TRANSPORT/METABOLISM SYSTEM REPRESSOR MNGR-RELATED"/>
    <property type="match status" value="1"/>
</dbReference>
<evidence type="ECO:0000313" key="6">
    <source>
        <dbReference type="Proteomes" id="UP001595843"/>
    </source>
</evidence>
<dbReference type="InterPro" id="IPR011663">
    <property type="entry name" value="UTRA"/>
</dbReference>
<accession>A0ABV8JCN6</accession>
<dbReference type="InterPro" id="IPR028978">
    <property type="entry name" value="Chorismate_lyase_/UTRA_dom_sf"/>
</dbReference>
<dbReference type="PANTHER" id="PTHR44846:SF1">
    <property type="entry name" value="MANNOSYL-D-GLYCERATE TRANSPORT_METABOLISM SYSTEM REPRESSOR MNGR-RELATED"/>
    <property type="match status" value="1"/>
</dbReference>
<dbReference type="InterPro" id="IPR000524">
    <property type="entry name" value="Tscrpt_reg_HTH_GntR"/>
</dbReference>
<dbReference type="PRINTS" id="PR00035">
    <property type="entry name" value="HTHGNTR"/>
</dbReference>
<protein>
    <submittedName>
        <fullName evidence="5">GntR family transcriptional regulator</fullName>
    </submittedName>
</protein>
<evidence type="ECO:0000256" key="1">
    <source>
        <dbReference type="ARBA" id="ARBA00023015"/>
    </source>
</evidence>
<evidence type="ECO:0000313" key="5">
    <source>
        <dbReference type="EMBL" id="MFC4076384.1"/>
    </source>
</evidence>
<dbReference type="SMART" id="SM00866">
    <property type="entry name" value="UTRA"/>
    <property type="match status" value="1"/>
</dbReference>
<dbReference type="InterPro" id="IPR036390">
    <property type="entry name" value="WH_DNA-bd_sf"/>
</dbReference>